<keyword evidence="2" id="KW-1185">Reference proteome</keyword>
<accession>A0ABV7W8J1</accession>
<gene>
    <name evidence="1" type="ORF">ACFOPI_19300</name>
</gene>
<evidence type="ECO:0000313" key="1">
    <source>
        <dbReference type="EMBL" id="MFC3685757.1"/>
    </source>
</evidence>
<evidence type="ECO:0008006" key="3">
    <source>
        <dbReference type="Google" id="ProtNLM"/>
    </source>
</evidence>
<organism evidence="1 2">
    <name type="scientific">Hydrogenophaga luteola</name>
    <dbReference type="NCBI Taxonomy" id="1591122"/>
    <lineage>
        <taxon>Bacteria</taxon>
        <taxon>Pseudomonadati</taxon>
        <taxon>Pseudomonadota</taxon>
        <taxon>Betaproteobacteria</taxon>
        <taxon>Burkholderiales</taxon>
        <taxon>Comamonadaceae</taxon>
        <taxon>Hydrogenophaga</taxon>
    </lineage>
</organism>
<dbReference type="InterPro" id="IPR049574">
    <property type="entry name" value="CrtA-like"/>
</dbReference>
<sequence>MVAALPGLITLTGVVAVVLVNVRRQHQTWAWMRLVQGPASLRDTPGLMFSKVMGSGAGGGFGLRPSASHQGVVTLFDHADQARAFLAGPTVGAYRERAADFWCGLLEVESARGSWDGQAWGATQATQLGALARAANDDDPPPDHRPLAALTRASIRPARAMEFWRNAPAAQAAMQHARGCTLAMGLGEAPLIRQCTFSLWKDTPSMLDYAHKGAHQQAIEEAYRHQYFSESLFVRMRLLEHQGRWPSPHRAPEVRVEGGNVYHLPGPPP</sequence>
<name>A0ABV7W8J1_9BURK</name>
<dbReference type="EMBL" id="JBHRXX010000009">
    <property type="protein sequence ID" value="MFC3685757.1"/>
    <property type="molecule type" value="Genomic_DNA"/>
</dbReference>
<reference evidence="2" key="1">
    <citation type="journal article" date="2019" name="Int. J. Syst. Evol. Microbiol.">
        <title>The Global Catalogue of Microorganisms (GCM) 10K type strain sequencing project: providing services to taxonomists for standard genome sequencing and annotation.</title>
        <authorList>
            <consortium name="The Broad Institute Genomics Platform"/>
            <consortium name="The Broad Institute Genome Sequencing Center for Infectious Disease"/>
            <person name="Wu L."/>
            <person name="Ma J."/>
        </authorList>
    </citation>
    <scope>NUCLEOTIDE SEQUENCE [LARGE SCALE GENOMIC DNA]</scope>
    <source>
        <strain evidence="2">KCTC 42501</strain>
    </source>
</reference>
<evidence type="ECO:0000313" key="2">
    <source>
        <dbReference type="Proteomes" id="UP001595729"/>
    </source>
</evidence>
<proteinExistence type="predicted"/>
<comment type="caution">
    <text evidence="1">The sequence shown here is derived from an EMBL/GenBank/DDBJ whole genome shotgun (WGS) entry which is preliminary data.</text>
</comment>
<dbReference type="Proteomes" id="UP001595729">
    <property type="component" value="Unassembled WGS sequence"/>
</dbReference>
<dbReference type="RefSeq" id="WP_382177521.1">
    <property type="nucleotide sequence ID" value="NZ_JBHRXX010000009.1"/>
</dbReference>
<protein>
    <recommendedName>
        <fullName evidence="3">Spheroidene monooxygenase</fullName>
    </recommendedName>
</protein>
<dbReference type="CDD" id="cd21650">
    <property type="entry name" value="CrtA-like"/>
    <property type="match status" value="1"/>
</dbReference>